<evidence type="ECO:0000256" key="4">
    <source>
        <dbReference type="ARBA" id="ARBA00022847"/>
    </source>
</evidence>
<sequence length="425" mass="46218">MARIWERVRGKFQRFALTLPIMLAVLGPGIITGNVDNDAGGITTYSVIGARFGYSMLWMLLLITFTLAMIQEMCARMGVVTGKGLADLIRERFGIRVTMVVMLLLVFTNLTNTMGEFAGVAGASSILGLNRFLVIPVVAFFVWLLVVKGSYRAVEKVLLVFCVLYLTYVISAFMAHPNWGVVAKSVVVPTFQMNPEFISLFIATIGTTIAPWMQFYQQSSVAEKAIDLKQYRYEVLDTYIGSFLTNFVSFFIIVACASTLFVAGVRVNTAAEAAGALAPLAGKYASILFAIGLINASIMAAGVLPLSTAYSVAEAFGWESGVGKSFREAPLFYSLYTALIVLGAGTIMFVPESKLIGIMLFSQAANGVLLPLILILMLKLINDKSLMGEYVNSRGKNIAVWAQAIVMIILATTLTVQTVLQMVRN</sequence>
<keyword evidence="6 7" id="KW-0472">Membrane</keyword>
<feature type="transmembrane region" description="Helical" evidence="7">
    <location>
        <begin position="197"/>
        <end position="215"/>
    </location>
</feature>
<evidence type="ECO:0000256" key="1">
    <source>
        <dbReference type="ARBA" id="ARBA00004141"/>
    </source>
</evidence>
<dbReference type="GO" id="GO:0015086">
    <property type="term" value="F:cadmium ion transmembrane transporter activity"/>
    <property type="evidence" value="ECO:0007669"/>
    <property type="project" value="TreeGrafter"/>
</dbReference>
<dbReference type="PANTHER" id="PTHR11706:SF33">
    <property type="entry name" value="NATURAL RESISTANCE-ASSOCIATED MACROPHAGE PROTEIN 2"/>
    <property type="match status" value="1"/>
</dbReference>
<feature type="transmembrane region" description="Helical" evidence="7">
    <location>
        <begin position="398"/>
        <end position="420"/>
    </location>
</feature>
<feature type="transmembrane region" description="Helical" evidence="7">
    <location>
        <begin position="117"/>
        <end position="145"/>
    </location>
</feature>
<evidence type="ECO:0000313" key="8">
    <source>
        <dbReference type="EMBL" id="RIE16267.1"/>
    </source>
</evidence>
<dbReference type="AlphaFoldDB" id="A0A398DWK5"/>
<keyword evidence="2" id="KW-0813">Transport</keyword>
<dbReference type="GO" id="GO:0005384">
    <property type="term" value="F:manganese ion transmembrane transporter activity"/>
    <property type="evidence" value="ECO:0007669"/>
    <property type="project" value="TreeGrafter"/>
</dbReference>
<proteinExistence type="predicted"/>
<name>A0A398DWK5_9BACT</name>
<evidence type="ECO:0000256" key="7">
    <source>
        <dbReference type="SAM" id="Phobius"/>
    </source>
</evidence>
<feature type="transmembrane region" description="Helical" evidence="7">
    <location>
        <begin position="356"/>
        <end position="378"/>
    </location>
</feature>
<comment type="subcellular location">
    <subcellularLocation>
        <location evidence="1">Membrane</location>
        <topology evidence="1">Multi-pass membrane protein</topology>
    </subcellularLocation>
</comment>
<dbReference type="RefSeq" id="WP_119086182.1">
    <property type="nucleotide sequence ID" value="NZ_QXIY01000033.1"/>
</dbReference>
<keyword evidence="3 7" id="KW-0812">Transmembrane</keyword>
<gene>
    <name evidence="8" type="ORF">SMC1_07610</name>
</gene>
<evidence type="ECO:0000256" key="2">
    <source>
        <dbReference type="ARBA" id="ARBA00022448"/>
    </source>
</evidence>
<organism evidence="8 9">
    <name type="scientific">Candidatus Cryosericum septentrionale</name>
    <dbReference type="NCBI Taxonomy" id="2290913"/>
    <lineage>
        <taxon>Bacteria</taxon>
        <taxon>Pseudomonadati</taxon>
        <taxon>Caldisericota/Cryosericota group</taxon>
        <taxon>Candidatus Cryosericota</taxon>
        <taxon>Candidatus Cryosericia</taxon>
        <taxon>Candidatus Cryosericales</taxon>
        <taxon>Candidatus Cryosericaceae</taxon>
        <taxon>Candidatus Cryosericum</taxon>
    </lineage>
</organism>
<feature type="transmembrane region" description="Helical" evidence="7">
    <location>
        <begin position="157"/>
        <end position="177"/>
    </location>
</feature>
<feature type="transmembrane region" description="Helical" evidence="7">
    <location>
        <begin position="51"/>
        <end position="70"/>
    </location>
</feature>
<evidence type="ECO:0000256" key="3">
    <source>
        <dbReference type="ARBA" id="ARBA00022692"/>
    </source>
</evidence>
<feature type="transmembrane region" description="Helical" evidence="7">
    <location>
        <begin position="12"/>
        <end position="31"/>
    </location>
</feature>
<evidence type="ECO:0000313" key="9">
    <source>
        <dbReference type="Proteomes" id="UP000266113"/>
    </source>
</evidence>
<dbReference type="GO" id="GO:0015293">
    <property type="term" value="F:symporter activity"/>
    <property type="evidence" value="ECO:0007669"/>
    <property type="project" value="UniProtKB-KW"/>
</dbReference>
<comment type="caution">
    <text evidence="8">The sequence shown here is derived from an EMBL/GenBank/DDBJ whole genome shotgun (WGS) entry which is preliminary data.</text>
</comment>
<dbReference type="InterPro" id="IPR001046">
    <property type="entry name" value="NRAMP_fam"/>
</dbReference>
<protein>
    <submittedName>
        <fullName evidence="8">Divalent metal cation transporter</fullName>
    </submittedName>
</protein>
<reference evidence="8 9" key="1">
    <citation type="submission" date="2018-09" db="EMBL/GenBank/DDBJ databases">
        <title>Discovery and Ecogenomic Context for Candidatus Cryosericales, a Global Caldiserica Order Active in Thawing Permafrost.</title>
        <authorList>
            <person name="Martinez M.A."/>
            <person name="Woodcroft B.J."/>
            <person name="Ignacio Espinoza J.C."/>
            <person name="Zayed A."/>
            <person name="Singleton C.M."/>
            <person name="Boyd J."/>
            <person name="Li Y.-F."/>
            <person name="Purvine S."/>
            <person name="Maughan H."/>
            <person name="Hodgkins S.B."/>
            <person name="Anderson D."/>
            <person name="Sederholm M."/>
            <person name="Temperton B."/>
            <person name="Saleska S.R."/>
            <person name="Tyson G.W."/>
            <person name="Rich V.I."/>
        </authorList>
    </citation>
    <scope>NUCLEOTIDE SEQUENCE [LARGE SCALE GENOMIC DNA]</scope>
    <source>
        <strain evidence="8 9">SMC1</strain>
    </source>
</reference>
<dbReference type="Pfam" id="PF01566">
    <property type="entry name" value="Nramp"/>
    <property type="match status" value="1"/>
</dbReference>
<keyword evidence="4" id="KW-0769">Symport</keyword>
<dbReference type="GO" id="GO:0034755">
    <property type="term" value="P:iron ion transmembrane transport"/>
    <property type="evidence" value="ECO:0007669"/>
    <property type="project" value="TreeGrafter"/>
</dbReference>
<dbReference type="NCBIfam" id="NF037982">
    <property type="entry name" value="Nramp_1"/>
    <property type="match status" value="1"/>
</dbReference>
<dbReference type="Proteomes" id="UP000266113">
    <property type="component" value="Unassembled WGS sequence"/>
</dbReference>
<keyword evidence="9" id="KW-1185">Reference proteome</keyword>
<feature type="transmembrane region" description="Helical" evidence="7">
    <location>
        <begin position="93"/>
        <end position="111"/>
    </location>
</feature>
<feature type="transmembrane region" description="Helical" evidence="7">
    <location>
        <begin position="284"/>
        <end position="310"/>
    </location>
</feature>
<dbReference type="GO" id="GO:0005886">
    <property type="term" value="C:plasma membrane"/>
    <property type="evidence" value="ECO:0007669"/>
    <property type="project" value="TreeGrafter"/>
</dbReference>
<feature type="transmembrane region" description="Helical" evidence="7">
    <location>
        <begin position="236"/>
        <end position="264"/>
    </location>
</feature>
<accession>A0A398DWK5</accession>
<feature type="transmembrane region" description="Helical" evidence="7">
    <location>
        <begin position="331"/>
        <end position="350"/>
    </location>
</feature>
<evidence type="ECO:0000256" key="5">
    <source>
        <dbReference type="ARBA" id="ARBA00022989"/>
    </source>
</evidence>
<dbReference type="PANTHER" id="PTHR11706">
    <property type="entry name" value="SOLUTE CARRIER PROTEIN FAMILY 11 MEMBER"/>
    <property type="match status" value="1"/>
</dbReference>
<dbReference type="EMBL" id="QXIY01000033">
    <property type="protein sequence ID" value="RIE16267.1"/>
    <property type="molecule type" value="Genomic_DNA"/>
</dbReference>
<keyword evidence="5 7" id="KW-1133">Transmembrane helix</keyword>
<dbReference type="OrthoDB" id="141480at2"/>
<evidence type="ECO:0000256" key="6">
    <source>
        <dbReference type="ARBA" id="ARBA00023136"/>
    </source>
</evidence>